<keyword evidence="1" id="KW-0812">Transmembrane</keyword>
<name>A0A1X7TF52_AMPQE</name>
<evidence type="ECO:0000256" key="1">
    <source>
        <dbReference type="SAM" id="Phobius"/>
    </source>
</evidence>
<feature type="transmembrane region" description="Helical" evidence="1">
    <location>
        <begin position="38"/>
        <end position="55"/>
    </location>
</feature>
<sequence>MDVDVLVFLVYGSLSEAWISTNKQVGNLPLLILPDSTAIFPLLNAVLFLLIILFIV</sequence>
<dbReference type="AlphaFoldDB" id="A0A1X7TF52"/>
<reference evidence="2" key="1">
    <citation type="submission" date="2017-05" db="UniProtKB">
        <authorList>
            <consortium name="EnsemblMetazoa"/>
        </authorList>
    </citation>
    <scope>IDENTIFICATION</scope>
</reference>
<protein>
    <submittedName>
        <fullName evidence="2">Uncharacterized protein</fullName>
    </submittedName>
</protein>
<dbReference type="InParanoid" id="A0A1X7TF52"/>
<organism evidence="2">
    <name type="scientific">Amphimedon queenslandica</name>
    <name type="common">Sponge</name>
    <dbReference type="NCBI Taxonomy" id="400682"/>
    <lineage>
        <taxon>Eukaryota</taxon>
        <taxon>Metazoa</taxon>
        <taxon>Porifera</taxon>
        <taxon>Demospongiae</taxon>
        <taxon>Heteroscleromorpha</taxon>
        <taxon>Haplosclerida</taxon>
        <taxon>Niphatidae</taxon>
        <taxon>Amphimedon</taxon>
    </lineage>
</organism>
<dbReference type="EnsemblMetazoa" id="Aqu2.1.13274_001">
    <property type="protein sequence ID" value="Aqu2.1.13274_001"/>
    <property type="gene ID" value="Aqu2.1.13274"/>
</dbReference>
<keyword evidence="1" id="KW-0472">Membrane</keyword>
<evidence type="ECO:0000313" key="2">
    <source>
        <dbReference type="EnsemblMetazoa" id="Aqu2.1.13274_001"/>
    </source>
</evidence>
<proteinExistence type="predicted"/>
<accession>A0A1X7TF52</accession>
<keyword evidence="1" id="KW-1133">Transmembrane helix</keyword>